<keyword evidence="1" id="KW-1133">Transmembrane helix</keyword>
<feature type="domain" description="Type VII secretion system protein EccE" evidence="2">
    <location>
        <begin position="190"/>
        <end position="285"/>
    </location>
</feature>
<sequence length="380" mass="39356">MRPVRRRGRLGPLSIVHIIAIELAAVAILAGIGADGNVIALVTAGLVAVVLLVVTWTPTAAGWWYERQVVRARLRRRNRAARAVRPDTVRHRPLTALAGLAPGLTVRAVADRGATIGVGQDPGGWFAALSVTGDDRLPLDRLTRLFEDSSIPVSALAVTSQTVPAPSTLLDPAAPARTSYLELTAHDRVAADQQVLVAVRLEPKSAAAAALTRGGGLTGVDKAVTALVNRTAKVLGGTGLTVRVLDPDALVAALAGSCPATADAGEPAPGAEVWTGWQAAGLAHAGLVLTRWPAHRPDELFAALTGLPADLVNVTITMRPAGSGVETRCVVRVAARPDALPETVTQAFALADRAGGRLQRLDGRHGPAVWATAPTAAVLR</sequence>
<feature type="transmembrane region" description="Helical" evidence="1">
    <location>
        <begin position="12"/>
        <end position="32"/>
    </location>
</feature>
<evidence type="ECO:0000256" key="1">
    <source>
        <dbReference type="SAM" id="Phobius"/>
    </source>
</evidence>
<name>A0A1I2GVM7_9ACTN</name>
<keyword evidence="1" id="KW-0812">Transmembrane</keyword>
<keyword evidence="1" id="KW-0472">Membrane</keyword>
<dbReference type="Pfam" id="PF11203">
    <property type="entry name" value="EccE"/>
    <property type="match status" value="1"/>
</dbReference>
<dbReference type="EMBL" id="FONV01000007">
    <property type="protein sequence ID" value="SFF21203.1"/>
    <property type="molecule type" value="Genomic_DNA"/>
</dbReference>
<dbReference type="Proteomes" id="UP000199645">
    <property type="component" value="Unassembled WGS sequence"/>
</dbReference>
<dbReference type="STRING" id="35752.SAMN05421541_107200"/>
<evidence type="ECO:0000259" key="2">
    <source>
        <dbReference type="Pfam" id="PF11203"/>
    </source>
</evidence>
<evidence type="ECO:0000313" key="4">
    <source>
        <dbReference type="Proteomes" id="UP000199645"/>
    </source>
</evidence>
<reference evidence="3 4" key="1">
    <citation type="submission" date="2016-10" db="EMBL/GenBank/DDBJ databases">
        <authorList>
            <person name="de Groot N.N."/>
        </authorList>
    </citation>
    <scope>NUCLEOTIDE SEQUENCE [LARGE SCALE GENOMIC DNA]</scope>
    <source>
        <strain evidence="3 4">DSM 43019</strain>
    </source>
</reference>
<keyword evidence="4" id="KW-1185">Reference proteome</keyword>
<dbReference type="InterPro" id="IPR050051">
    <property type="entry name" value="EccE_dom"/>
</dbReference>
<gene>
    <name evidence="3" type="ORF">SAMN05421541_107200</name>
</gene>
<feature type="transmembrane region" description="Helical" evidence="1">
    <location>
        <begin position="38"/>
        <end position="65"/>
    </location>
</feature>
<proteinExistence type="predicted"/>
<protein>
    <submittedName>
        <fullName evidence="3">Type VII secretion protein EccE</fullName>
    </submittedName>
</protein>
<accession>A0A1I2GVM7</accession>
<evidence type="ECO:0000313" key="3">
    <source>
        <dbReference type="EMBL" id="SFF21203.1"/>
    </source>
</evidence>
<dbReference type="AlphaFoldDB" id="A0A1I2GVM7"/>
<organism evidence="3 4">
    <name type="scientific">Actinoplanes philippinensis</name>
    <dbReference type="NCBI Taxonomy" id="35752"/>
    <lineage>
        <taxon>Bacteria</taxon>
        <taxon>Bacillati</taxon>
        <taxon>Actinomycetota</taxon>
        <taxon>Actinomycetes</taxon>
        <taxon>Micromonosporales</taxon>
        <taxon>Micromonosporaceae</taxon>
        <taxon>Actinoplanes</taxon>
    </lineage>
</organism>